<evidence type="ECO:0000313" key="17">
    <source>
        <dbReference type="Proteomes" id="UP001549920"/>
    </source>
</evidence>
<evidence type="ECO:0000256" key="9">
    <source>
        <dbReference type="ARBA" id="ARBA00022840"/>
    </source>
</evidence>
<evidence type="ECO:0000256" key="2">
    <source>
        <dbReference type="ARBA" id="ARBA00012513"/>
    </source>
</evidence>
<comment type="cofactor">
    <cofactor evidence="1">
        <name>Mg(2+)</name>
        <dbReference type="ChEBI" id="CHEBI:18420"/>
    </cofactor>
</comment>
<evidence type="ECO:0000259" key="15">
    <source>
        <dbReference type="PROSITE" id="PS51424"/>
    </source>
</evidence>
<feature type="repeat" description="ANK" evidence="13">
    <location>
        <begin position="252"/>
        <end position="274"/>
    </location>
</feature>
<evidence type="ECO:0000256" key="8">
    <source>
        <dbReference type="ARBA" id="ARBA00022777"/>
    </source>
</evidence>
<dbReference type="SUPFAM" id="SSF52058">
    <property type="entry name" value="L domain-like"/>
    <property type="match status" value="1"/>
</dbReference>
<dbReference type="Pfam" id="PF16095">
    <property type="entry name" value="COR-A"/>
    <property type="match status" value="1"/>
</dbReference>
<comment type="catalytic activity">
    <reaction evidence="12">
        <text>L-seryl-[protein] + ATP = O-phospho-L-seryl-[protein] + ADP + H(+)</text>
        <dbReference type="Rhea" id="RHEA:17989"/>
        <dbReference type="Rhea" id="RHEA-COMP:9863"/>
        <dbReference type="Rhea" id="RHEA-COMP:11604"/>
        <dbReference type="ChEBI" id="CHEBI:15378"/>
        <dbReference type="ChEBI" id="CHEBI:29999"/>
        <dbReference type="ChEBI" id="CHEBI:30616"/>
        <dbReference type="ChEBI" id="CHEBI:83421"/>
        <dbReference type="ChEBI" id="CHEBI:456216"/>
        <dbReference type="EC" id="2.7.11.1"/>
    </reaction>
</comment>
<keyword evidence="9" id="KW-0067">ATP-binding</keyword>
<comment type="catalytic activity">
    <reaction evidence="11">
        <text>L-threonyl-[protein] + ATP = O-phospho-L-threonyl-[protein] + ADP + H(+)</text>
        <dbReference type="Rhea" id="RHEA:46608"/>
        <dbReference type="Rhea" id="RHEA-COMP:11060"/>
        <dbReference type="Rhea" id="RHEA-COMP:11605"/>
        <dbReference type="ChEBI" id="CHEBI:15378"/>
        <dbReference type="ChEBI" id="CHEBI:30013"/>
        <dbReference type="ChEBI" id="CHEBI:30616"/>
        <dbReference type="ChEBI" id="CHEBI:61977"/>
        <dbReference type="ChEBI" id="CHEBI:456216"/>
        <dbReference type="EC" id="2.7.11.1"/>
    </reaction>
</comment>
<dbReference type="InterPro" id="IPR032675">
    <property type="entry name" value="LRR_dom_sf"/>
</dbReference>
<accession>A0ABR3GZB3</accession>
<dbReference type="SMART" id="SM00369">
    <property type="entry name" value="LRR_TYP"/>
    <property type="match status" value="7"/>
</dbReference>
<dbReference type="Pfam" id="PF13637">
    <property type="entry name" value="Ank_4"/>
    <property type="match status" value="1"/>
</dbReference>
<keyword evidence="5" id="KW-0808">Transferase</keyword>
<evidence type="ECO:0000256" key="7">
    <source>
        <dbReference type="ARBA" id="ARBA00022741"/>
    </source>
</evidence>
<dbReference type="Pfam" id="PF00023">
    <property type="entry name" value="Ank"/>
    <property type="match status" value="1"/>
</dbReference>
<dbReference type="PROSITE" id="PS50297">
    <property type="entry name" value="ANK_REP_REGION"/>
    <property type="match status" value="4"/>
</dbReference>
<feature type="repeat" description="ANK" evidence="13">
    <location>
        <begin position="79"/>
        <end position="111"/>
    </location>
</feature>
<evidence type="ECO:0000256" key="1">
    <source>
        <dbReference type="ARBA" id="ARBA00001946"/>
    </source>
</evidence>
<reference evidence="16 17" key="1">
    <citation type="submission" date="2024-06" db="EMBL/GenBank/DDBJ databases">
        <title>A chromosome-level genome assembly of beet webworm, Loxostege sticticalis.</title>
        <authorList>
            <person name="Zhang Y."/>
        </authorList>
    </citation>
    <scope>NUCLEOTIDE SEQUENCE [LARGE SCALE GENOMIC DNA]</scope>
    <source>
        <strain evidence="16">AQ026</strain>
        <tissue evidence="16">Whole body</tissue>
    </source>
</reference>
<gene>
    <name evidence="16" type="ORF">ABMA27_012512</name>
</gene>
<dbReference type="PANTHER" id="PTHR24198:SF169">
    <property type="entry name" value="NON-SPECIFIC SERINE_THREONINE PROTEIN KINASE"/>
    <property type="match status" value="1"/>
</dbReference>
<organism evidence="16 17">
    <name type="scientific">Loxostege sticticalis</name>
    <name type="common">Beet webworm moth</name>
    <dbReference type="NCBI Taxonomy" id="481309"/>
    <lineage>
        <taxon>Eukaryota</taxon>
        <taxon>Metazoa</taxon>
        <taxon>Ecdysozoa</taxon>
        <taxon>Arthropoda</taxon>
        <taxon>Hexapoda</taxon>
        <taxon>Insecta</taxon>
        <taxon>Pterygota</taxon>
        <taxon>Neoptera</taxon>
        <taxon>Endopterygota</taxon>
        <taxon>Lepidoptera</taxon>
        <taxon>Glossata</taxon>
        <taxon>Ditrysia</taxon>
        <taxon>Pyraloidea</taxon>
        <taxon>Crambidae</taxon>
        <taxon>Pyraustinae</taxon>
        <taxon>Loxostege</taxon>
    </lineage>
</organism>
<evidence type="ECO:0000256" key="3">
    <source>
        <dbReference type="ARBA" id="ARBA00022527"/>
    </source>
</evidence>
<dbReference type="SMART" id="SM00364">
    <property type="entry name" value="LRR_BAC"/>
    <property type="match status" value="8"/>
</dbReference>
<dbReference type="Gene3D" id="3.40.50.300">
    <property type="entry name" value="P-loop containing nucleotide triphosphate hydrolases"/>
    <property type="match status" value="1"/>
</dbReference>
<dbReference type="EMBL" id="JBEUOH010000031">
    <property type="protein sequence ID" value="KAL0852673.1"/>
    <property type="molecule type" value="Genomic_DNA"/>
</dbReference>
<keyword evidence="6" id="KW-0677">Repeat</keyword>
<keyword evidence="7" id="KW-0547">Nucleotide-binding</keyword>
<dbReference type="Proteomes" id="UP001549920">
    <property type="component" value="Unassembled WGS sequence"/>
</dbReference>
<feature type="region of interest" description="Disordered" evidence="14">
    <location>
        <begin position="660"/>
        <end position="711"/>
    </location>
</feature>
<dbReference type="PANTHER" id="PTHR24198">
    <property type="entry name" value="ANKYRIN REPEAT AND PROTEIN KINASE DOMAIN-CONTAINING PROTEIN"/>
    <property type="match status" value="1"/>
</dbReference>
<dbReference type="Pfam" id="PF13855">
    <property type="entry name" value="LRR_8"/>
    <property type="match status" value="1"/>
</dbReference>
<dbReference type="InterPro" id="IPR032171">
    <property type="entry name" value="COR-A"/>
</dbReference>
<dbReference type="SUPFAM" id="SSF52540">
    <property type="entry name" value="P-loop containing nucleoside triphosphate hydrolases"/>
    <property type="match status" value="1"/>
</dbReference>
<feature type="domain" description="Roc" evidence="15">
    <location>
        <begin position="1010"/>
        <end position="1221"/>
    </location>
</feature>
<dbReference type="Pfam" id="PF08477">
    <property type="entry name" value="Roc"/>
    <property type="match status" value="1"/>
</dbReference>
<dbReference type="InterPro" id="IPR002110">
    <property type="entry name" value="Ankyrin_rpt"/>
</dbReference>
<sequence>MDLSPDEDNFQGRLLHQAALWDNVELLQELIANGADVDARDARSRTALHAAALADRSRCLQALCDAGADVNARAADIAGGETALHIAAERGHVDNIRALLRAGADLNATDAAGDTPLALAERHHRRHAANALREHRGDASEAGHTAVVAALLEAGADGRAHPATRYGPLYAAAAHPHLDVARMLLAHFPQAAQQETVEKWLPLHAACIGGHAALVSLLLDYPYPEEVLNTYTDETGQWQYKAAFDVNAVDVSGQSPLYIACTLGNLAVVEALLNYTVACERPPPPPESPSAASKVLSPQRGGISLGIHAIVSKLTGGNSKQDSSENSHRIRPISLDRRVGGDSCVSRAVASSNVRLLKRLLAAGARPDAPAAHPQAKSSDSRERRRSRSASAAMQRGCSADRDLPWTALALAARAKNVQMVELLLNHGATDASCLAIRECARHGLADLLAKLLATKAYPDPDYKLNKSSVSETVFSSRDGDSNLTYSALCPTTPVMVNWRELKCQLAAIRMSWLRAAALRVNKRLGSEGGALLALTRVDVANNELRTLPAELFTLLSLRYLNAAQNKLERLPRAGDPLEDEPKRGKKRRAAVEVYSAPVLQDLYLQDNRLEELPPELFHLPALQTLDVSNNKLRVLPCSVWSAPALRDLNAALNHLRDLPQGDENASECGSPSVMSPSASSPQLSAERSKNSSRSPSIERSECDTLDDDDAPIVIANRGGNAVWSEARRPHAWRGELDAADAPAAPASSTASAGSRLAALNLSHDQFTCVPAPLACRAPHLTRLNMAYNSLRSMSYVTSYPTSLRQLDLSHNEITCWPSLPQIESFGSTEGDPLACYCPNPTGRSRPRSGGSVRSQLLSAACPARRHLRLEGLRTLILSNNLLTRIQLTTDDDGFSGADTRQQNQSDDEWSSGSSLKGRLLFPLLSMLDVSCNLLRAVPPAIHELSSLSVLNISGNKEITELPPQMGLLSRLWNLNAHGCSLQEPLRSMVRGGRYKSADVVGYLKSVLQEARPYANIKLMLVGLQGIGKTSLLECLRQESAIHHRRKPTDHWAKRMGNKTPRRGNISTVGVDIGTWVYEKHRATRGPVTFRTWDFGGQQEYYATHQYFLSRRSLYLVVWKATDGRNGLAGAIEWLRSIQARAPGSPVIMVATHYDQVANSNLPESESPEALQRLIRCSIMGAPDADKRGLPRVLDSLEVSCSTRHNIRLLADIIYSVAFSVKPPGSKEPLLEQLVPASYLALEECVTSLAQDLKEPVLRHHEYKRLVTQYMQSKNLRMFRDAAELHQATMFLHENGVLLHYDDATLKELYFLRPQWLCDVLAHVVTVREINPFAANAHVVTVREINPFAANGEYSVTHALIHAVTLLKGLYFLRPQWLCDVLAHVVTVREINPFAANGDSSLKELYFLRPQWLCDVLAHVVTVREINPFAANGEYSVTHALIPAATHR</sequence>
<dbReference type="Gene3D" id="3.80.10.10">
    <property type="entry name" value="Ribonuclease Inhibitor"/>
    <property type="match status" value="3"/>
</dbReference>
<dbReference type="InterPro" id="IPR027417">
    <property type="entry name" value="P-loop_NTPase"/>
</dbReference>
<feature type="compositionally biased region" description="Low complexity" evidence="14">
    <location>
        <begin position="671"/>
        <end position="685"/>
    </location>
</feature>
<dbReference type="PROSITE" id="PS50088">
    <property type="entry name" value="ANK_REPEAT"/>
    <property type="match status" value="4"/>
</dbReference>
<feature type="region of interest" description="Disordered" evidence="14">
    <location>
        <begin position="366"/>
        <end position="396"/>
    </location>
</feature>
<evidence type="ECO:0000256" key="6">
    <source>
        <dbReference type="ARBA" id="ARBA00022737"/>
    </source>
</evidence>
<evidence type="ECO:0000313" key="16">
    <source>
        <dbReference type="EMBL" id="KAL0852673.1"/>
    </source>
</evidence>
<dbReference type="EC" id="2.7.11.1" evidence="2"/>
<dbReference type="Pfam" id="PF12796">
    <property type="entry name" value="Ank_2"/>
    <property type="match status" value="1"/>
</dbReference>
<dbReference type="PROSITE" id="PS51424">
    <property type="entry name" value="ROC"/>
    <property type="match status" value="1"/>
</dbReference>
<evidence type="ECO:0000256" key="13">
    <source>
        <dbReference type="PROSITE-ProRule" id="PRU00023"/>
    </source>
</evidence>
<comment type="caution">
    <text evidence="16">The sequence shown here is derived from an EMBL/GenBank/DDBJ whole genome shotgun (WGS) entry which is preliminary data.</text>
</comment>
<dbReference type="InterPro" id="IPR001611">
    <property type="entry name" value="Leu-rich_rpt"/>
</dbReference>
<evidence type="ECO:0000256" key="5">
    <source>
        <dbReference type="ARBA" id="ARBA00022679"/>
    </source>
</evidence>
<evidence type="ECO:0000256" key="12">
    <source>
        <dbReference type="ARBA" id="ARBA00048679"/>
    </source>
</evidence>
<evidence type="ECO:0000256" key="10">
    <source>
        <dbReference type="ARBA" id="ARBA00023043"/>
    </source>
</evidence>
<dbReference type="Gene3D" id="3.30.70.1390">
    <property type="entry name" value="ROC domain from the Parkinson's disease-associated leucine-rich repeat kinase 2"/>
    <property type="match status" value="1"/>
</dbReference>
<keyword evidence="17" id="KW-1185">Reference proteome</keyword>
<evidence type="ECO:0000256" key="14">
    <source>
        <dbReference type="SAM" id="MobiDB-lite"/>
    </source>
</evidence>
<keyword evidence="4" id="KW-0433">Leucine-rich repeat</keyword>
<feature type="compositionally biased region" description="Low complexity" evidence="14">
    <location>
        <begin position="366"/>
        <end position="378"/>
    </location>
</feature>
<feature type="compositionally biased region" description="Polar residues" evidence="14">
    <location>
        <begin position="899"/>
        <end position="914"/>
    </location>
</feature>
<name>A0ABR3GZB3_LOXSC</name>
<keyword evidence="10 13" id="KW-0040">ANK repeat</keyword>
<dbReference type="InterPro" id="IPR036770">
    <property type="entry name" value="Ankyrin_rpt-contain_sf"/>
</dbReference>
<keyword evidence="8" id="KW-0418">Kinase</keyword>
<dbReference type="SUPFAM" id="SSF48403">
    <property type="entry name" value="Ankyrin repeat"/>
    <property type="match status" value="2"/>
</dbReference>
<dbReference type="SMART" id="SM00248">
    <property type="entry name" value="ANK"/>
    <property type="match status" value="9"/>
</dbReference>
<dbReference type="InterPro" id="IPR003591">
    <property type="entry name" value="Leu-rich_rpt_typical-subtyp"/>
</dbReference>
<feature type="repeat" description="ANK" evidence="13">
    <location>
        <begin position="15"/>
        <end position="42"/>
    </location>
</feature>
<protein>
    <recommendedName>
        <fullName evidence="2">non-specific serine/threonine protein kinase</fullName>
        <ecNumber evidence="2">2.7.11.1</ecNumber>
    </recommendedName>
</protein>
<dbReference type="Pfam" id="PF13857">
    <property type="entry name" value="Ank_5"/>
    <property type="match status" value="1"/>
</dbReference>
<feature type="repeat" description="ANK" evidence="13">
    <location>
        <begin position="43"/>
        <end position="75"/>
    </location>
</feature>
<proteinExistence type="predicted"/>
<dbReference type="PROSITE" id="PS51450">
    <property type="entry name" value="LRR"/>
    <property type="match status" value="2"/>
</dbReference>
<evidence type="ECO:0000256" key="4">
    <source>
        <dbReference type="ARBA" id="ARBA00022614"/>
    </source>
</evidence>
<keyword evidence="3" id="KW-0723">Serine/threonine-protein kinase</keyword>
<feature type="region of interest" description="Disordered" evidence="14">
    <location>
        <begin position="893"/>
        <end position="914"/>
    </location>
</feature>
<evidence type="ECO:0000256" key="11">
    <source>
        <dbReference type="ARBA" id="ARBA00047899"/>
    </source>
</evidence>
<dbReference type="Gene3D" id="1.25.40.20">
    <property type="entry name" value="Ankyrin repeat-containing domain"/>
    <property type="match status" value="4"/>
</dbReference>
<dbReference type="InterPro" id="IPR020859">
    <property type="entry name" value="ROC"/>
</dbReference>